<organism evidence="1 2">
    <name type="scientific">Chrysemys picta bellii</name>
    <name type="common">Western painted turtle</name>
    <name type="synonym">Emys bellii</name>
    <dbReference type="NCBI Taxonomy" id="8478"/>
    <lineage>
        <taxon>Eukaryota</taxon>
        <taxon>Metazoa</taxon>
        <taxon>Chordata</taxon>
        <taxon>Craniata</taxon>
        <taxon>Vertebrata</taxon>
        <taxon>Euteleostomi</taxon>
        <taxon>Archelosauria</taxon>
        <taxon>Testudinata</taxon>
        <taxon>Testudines</taxon>
        <taxon>Cryptodira</taxon>
        <taxon>Durocryptodira</taxon>
        <taxon>Testudinoidea</taxon>
        <taxon>Emydidae</taxon>
        <taxon>Chrysemys</taxon>
    </lineage>
</organism>
<protein>
    <submittedName>
        <fullName evidence="1">Testis expressed 26</fullName>
    </submittedName>
</protein>
<dbReference type="PANTHER" id="PTHR33769:SF1">
    <property type="entry name" value="TESTIS-EXPRESSED PROTEIN 26"/>
    <property type="match status" value="1"/>
</dbReference>
<proteinExistence type="predicted"/>
<evidence type="ECO:0000313" key="1">
    <source>
        <dbReference type="Ensembl" id="ENSCPBP00000028949.1"/>
    </source>
</evidence>
<accession>A0A8C3I829</accession>
<dbReference type="OMA" id="DTNWDSY"/>
<reference evidence="1" key="3">
    <citation type="submission" date="2025-09" db="UniProtKB">
        <authorList>
            <consortium name="Ensembl"/>
        </authorList>
    </citation>
    <scope>IDENTIFICATION</scope>
</reference>
<dbReference type="Proteomes" id="UP000694380">
    <property type="component" value="Chromosome 1"/>
</dbReference>
<reference evidence="1" key="1">
    <citation type="journal article" date="2015" name="Genome Biol. Evol.">
        <title>Physical Mapping and Refinement of the Painted Turtle Genome (Chrysemys picta) Inform Amniote Genome Evolution and Challenge Turtle-Bird Chromosomal Conservation.</title>
        <authorList>
            <person name="Badenhorst D."/>
            <person name="Hillier L.W."/>
            <person name="Literman R."/>
            <person name="Montiel E.E."/>
            <person name="Radhakrishnan S."/>
            <person name="Shen Y."/>
            <person name="Minx P."/>
            <person name="Janes D.E."/>
            <person name="Warren W.C."/>
            <person name="Edwards S.V."/>
            <person name="Valenzuela N."/>
        </authorList>
    </citation>
    <scope>NUCLEOTIDE SEQUENCE [LARGE SCALE GENOMIC DNA]</scope>
</reference>
<dbReference type="GeneTree" id="ENSGT00390000009484"/>
<dbReference type="AlphaFoldDB" id="A0A8C3I829"/>
<dbReference type="PANTHER" id="PTHR33769">
    <property type="entry name" value="TESTIS-EXPRESSED PROTEIN 26 ISOFORM X3"/>
    <property type="match status" value="1"/>
</dbReference>
<reference evidence="1" key="2">
    <citation type="submission" date="2025-08" db="UniProtKB">
        <authorList>
            <consortium name="Ensembl"/>
        </authorList>
    </citation>
    <scope>IDENTIFICATION</scope>
</reference>
<dbReference type="Ensembl" id="ENSCPBT00000034072.1">
    <property type="protein sequence ID" value="ENSCPBP00000028949.1"/>
    <property type="gene ID" value="ENSCPBG00000020423.1"/>
</dbReference>
<dbReference type="GO" id="GO:0005737">
    <property type="term" value="C:cytoplasm"/>
    <property type="evidence" value="ECO:0007669"/>
    <property type="project" value="TreeGrafter"/>
</dbReference>
<sequence length="289" mass="33576">MFLGDKIMWDPYETTMKHEYPYREPVETEAVRPRTSKGHVNPYQLSDPIGFNTYREEFCWKPYSKAEPIMTGSSSGTRRNNPHPSQSFMIWKVPREEKAQPSNSFSPWTQPISKQEVEEAIRAQFSSTYNGDYLGLPKGLQIKDTIPVPPDWKKKIPHPPATEFRHHYQAPARIHDFMDFSCKYGCNANRHIPAKGVVPTVIFSHIQNQENIKQMTTYQRDFGKEYFNIISILNSLDPEQVNKYIERAPKQERAILQHFLNTVCGSQSEKFRRTSPSKKLSSDKLSECK</sequence>
<keyword evidence="2" id="KW-1185">Reference proteome</keyword>
<gene>
    <name evidence="1" type="primary">TEX26</name>
</gene>
<name>A0A8C3I829_CHRPI</name>
<evidence type="ECO:0000313" key="2">
    <source>
        <dbReference type="Proteomes" id="UP000694380"/>
    </source>
</evidence>
<dbReference type="InterPro" id="IPR043460">
    <property type="entry name" value="MEDAG/TEX26"/>
</dbReference>